<evidence type="ECO:0008006" key="3">
    <source>
        <dbReference type="Google" id="ProtNLM"/>
    </source>
</evidence>
<feature type="compositionally biased region" description="Low complexity" evidence="1">
    <location>
        <begin position="9"/>
        <end position="30"/>
    </location>
</feature>
<proteinExistence type="predicted"/>
<feature type="compositionally biased region" description="Gly residues" evidence="1">
    <location>
        <begin position="563"/>
        <end position="579"/>
    </location>
</feature>
<evidence type="ECO:0000256" key="1">
    <source>
        <dbReference type="SAM" id="MobiDB-lite"/>
    </source>
</evidence>
<dbReference type="PANTHER" id="PTHR42256">
    <property type="entry name" value="OXOGLUTARATE/IRON-DEPENDENT DIOXYGENASE"/>
    <property type="match status" value="1"/>
</dbReference>
<organism evidence="2">
    <name type="scientific">Ditylum brightwellii</name>
    <dbReference type="NCBI Taxonomy" id="49249"/>
    <lineage>
        <taxon>Eukaryota</taxon>
        <taxon>Sar</taxon>
        <taxon>Stramenopiles</taxon>
        <taxon>Ochrophyta</taxon>
        <taxon>Bacillariophyta</taxon>
        <taxon>Mediophyceae</taxon>
        <taxon>Lithodesmiophycidae</taxon>
        <taxon>Lithodesmiales</taxon>
        <taxon>Lithodesmiaceae</taxon>
        <taxon>Ditylum</taxon>
    </lineage>
</organism>
<gene>
    <name evidence="2" type="ORF">DBRI00130_LOCUS20868</name>
</gene>
<feature type="compositionally biased region" description="Basic and acidic residues" evidence="1">
    <location>
        <begin position="196"/>
        <end position="209"/>
    </location>
</feature>
<dbReference type="PANTHER" id="PTHR42256:SF1">
    <property type="entry name" value="FE2OG DIOXYGENASE DOMAIN-CONTAINING PROTEIN"/>
    <property type="match status" value="1"/>
</dbReference>
<protein>
    <recommendedName>
        <fullName evidence="3">Fe2OG dioxygenase domain-containing protein</fullName>
    </recommendedName>
</protein>
<feature type="compositionally biased region" description="Basic and acidic residues" evidence="1">
    <location>
        <begin position="239"/>
        <end position="272"/>
    </location>
</feature>
<feature type="compositionally biased region" description="Basic and acidic residues" evidence="1">
    <location>
        <begin position="146"/>
        <end position="174"/>
    </location>
</feature>
<feature type="compositionally biased region" description="Basic and acidic residues" evidence="1">
    <location>
        <begin position="74"/>
        <end position="106"/>
    </location>
</feature>
<dbReference type="EMBL" id="HBNS01026513">
    <property type="protein sequence ID" value="CAE4618577.1"/>
    <property type="molecule type" value="Transcribed_RNA"/>
</dbReference>
<accession>A0A7S4RLJ0</accession>
<evidence type="ECO:0000313" key="2">
    <source>
        <dbReference type="EMBL" id="CAE4618577.1"/>
    </source>
</evidence>
<feature type="region of interest" description="Disordered" evidence="1">
    <location>
        <begin position="1"/>
        <end position="322"/>
    </location>
</feature>
<feature type="compositionally biased region" description="Basic and acidic residues" evidence="1">
    <location>
        <begin position="124"/>
        <end position="136"/>
    </location>
</feature>
<name>A0A7S4RLJ0_9STRA</name>
<feature type="compositionally biased region" description="Basic residues" evidence="1">
    <location>
        <begin position="580"/>
        <end position="589"/>
    </location>
</feature>
<sequence length="728" mass="84786">MDEKKDDPSISSSHQSSSLPPNNDLSNSSSGKPKSNIDRLLSAPLSTSRELPPRGGEREENDTDYSHRWNQQRGEYDHRRYVRSDRNNNMNKEEEISDNNNHHDRSNNQTRWPNGRLPGRSRSRSRDRDSRRDSFPNRRRNSNSYHRRDDDFSNRDNDRHQNSERFQNDNHRISDSSSGRGNAGPRWEPPPSKPQDNQDDRMDKGRDFSSSHSSNNGRYNHGRQEEEHNRNYNNNHRPQQHDRNEHRDHSPRHHDREYNRHEDQSNRPDRNDSQSSSQLPHDERLGYHPNEDPRGNDPSTRLTKKASSRGNGRNTESFDPSSTLVRPDLRVLVSSASHNTYPRKMKHDDVIIVPELFGREDDWSLYYRLVDEMRDSQQKQDVRGSEWISWHEGAHLISKNPKGSPTFHKIIDRLCEYFKIRRESIGTRFNWYRDSCDWKPFHHDSAAFNPVRAKNQNITVGVSFGATRELAFIRAKPFEDEKKCRLYFPQTNNGVFSFGRDANILWKHGVNALPESEQDGKGRISIILWGLAMDVVEEEGSPSLLGSDGQGPHAQRDHHRGGRGYSGGRGYGGRGGGRGGRGRGHHRQYRRDSDGGDGRDGYDRNHCDNRRPGEDGVELEGGKGRDDRRQFNDRNGFDRNESNGRDDRRQFNDRNGFERNDSNERDNRRQFNDRNGFDRNESNGRDDRRQFNDRNGLERNETNGRDDGRQFNDRNGLERNENGNNRLS</sequence>
<feature type="compositionally biased region" description="Polar residues" evidence="1">
    <location>
        <begin position="308"/>
        <end position="322"/>
    </location>
</feature>
<feature type="compositionally biased region" description="Basic and acidic residues" evidence="1">
    <location>
        <begin position="280"/>
        <end position="295"/>
    </location>
</feature>
<feature type="compositionally biased region" description="Basic and acidic residues" evidence="1">
    <location>
        <begin position="590"/>
        <end position="721"/>
    </location>
</feature>
<dbReference type="SUPFAM" id="SSF51197">
    <property type="entry name" value="Clavaminate synthase-like"/>
    <property type="match status" value="1"/>
</dbReference>
<feature type="region of interest" description="Disordered" evidence="1">
    <location>
        <begin position="540"/>
        <end position="728"/>
    </location>
</feature>
<reference evidence="2" key="1">
    <citation type="submission" date="2021-01" db="EMBL/GenBank/DDBJ databases">
        <authorList>
            <person name="Corre E."/>
            <person name="Pelletier E."/>
            <person name="Niang G."/>
            <person name="Scheremetjew M."/>
            <person name="Finn R."/>
            <person name="Kale V."/>
            <person name="Holt S."/>
            <person name="Cochrane G."/>
            <person name="Meng A."/>
            <person name="Brown T."/>
            <person name="Cohen L."/>
        </authorList>
    </citation>
    <scope>NUCLEOTIDE SEQUENCE</scope>
    <source>
        <strain evidence="2">GSO104</strain>
    </source>
</reference>
<dbReference type="AlphaFoldDB" id="A0A7S4RLJ0"/>